<evidence type="ECO:0000256" key="8">
    <source>
        <dbReference type="ARBA" id="ARBA00044479"/>
    </source>
</evidence>
<evidence type="ECO:0000313" key="11">
    <source>
        <dbReference type="EMBL" id="KAJ1722400.1"/>
    </source>
</evidence>
<evidence type="ECO:0000256" key="4">
    <source>
        <dbReference type="ARBA" id="ARBA00022723"/>
    </source>
</evidence>
<keyword evidence="4 10" id="KW-0479">Metal-binding</keyword>
<evidence type="ECO:0000256" key="2">
    <source>
        <dbReference type="ARBA" id="ARBA00009759"/>
    </source>
</evidence>
<dbReference type="FunFam" id="3.40.190.80:FF:000003">
    <property type="entry name" value="PAP-specific phosphatase HAL2-like"/>
    <property type="match status" value="1"/>
</dbReference>
<feature type="binding site" evidence="10">
    <location>
        <position position="129"/>
    </location>
    <ligand>
        <name>Mg(2+)</name>
        <dbReference type="ChEBI" id="CHEBI:18420"/>
        <label>1</label>
        <note>catalytic</note>
    </ligand>
</feature>
<dbReference type="AlphaFoldDB" id="A0A9W7Y2N0"/>
<dbReference type="CDD" id="cd01517">
    <property type="entry name" value="PAP_phosphatase"/>
    <property type="match status" value="1"/>
</dbReference>
<sequence length="340" mass="36474">MTAYLARERQVAIQAVEQASKLCQAVFNRLVTSSTLTKKDKSPVTIADFGAQAVVNAILAQHFPEDPIVGEEDSKDLQGDTGREMRTKVVDLVNSIGERTMGEEEVLGAIDRGQYAGGATGRHWTLDPIDGTKGFLRGEQYAVCLALIIDGQVRLGVLGCPNLEQTHQPGSDPNSRGVLMVAVDGQGAFQRALTGIKDETRIHASSLSDTTQATFCESVESGHTRHDDSGRIGELLGITRPPVRIDSQCKYAALARGQADVYLRLPTRADYEEKIWDHAAGNIIVREAGGRVGDVTGSPLDFSHGRTLARNRGVVAASAGIFDQVVAAVQRVLGGAEKEE</sequence>
<dbReference type="Proteomes" id="UP001149813">
    <property type="component" value="Unassembled WGS sequence"/>
</dbReference>
<dbReference type="EMBL" id="JANBOJ010000114">
    <property type="protein sequence ID" value="KAJ1722400.1"/>
    <property type="molecule type" value="Genomic_DNA"/>
</dbReference>
<dbReference type="InterPro" id="IPR020550">
    <property type="entry name" value="Inositol_monophosphatase_CS"/>
</dbReference>
<keyword evidence="6 10" id="KW-0460">Magnesium</keyword>
<evidence type="ECO:0000313" key="12">
    <source>
        <dbReference type="Proteomes" id="UP001149813"/>
    </source>
</evidence>
<dbReference type="InterPro" id="IPR000760">
    <property type="entry name" value="Inositol_monophosphatase-like"/>
</dbReference>
<dbReference type="InterPro" id="IPR020583">
    <property type="entry name" value="Inositol_monoP_metal-BS"/>
</dbReference>
<dbReference type="GO" id="GO:0000103">
    <property type="term" value="P:sulfate assimilation"/>
    <property type="evidence" value="ECO:0007669"/>
    <property type="project" value="TreeGrafter"/>
</dbReference>
<organism evidence="11 12">
    <name type="scientific">Coemansia erecta</name>
    <dbReference type="NCBI Taxonomy" id="147472"/>
    <lineage>
        <taxon>Eukaryota</taxon>
        <taxon>Fungi</taxon>
        <taxon>Fungi incertae sedis</taxon>
        <taxon>Zoopagomycota</taxon>
        <taxon>Kickxellomycotina</taxon>
        <taxon>Kickxellomycetes</taxon>
        <taxon>Kickxellales</taxon>
        <taxon>Kickxellaceae</taxon>
        <taxon>Coemansia</taxon>
    </lineage>
</organism>
<evidence type="ECO:0000256" key="1">
    <source>
        <dbReference type="ARBA" id="ARBA00001946"/>
    </source>
</evidence>
<dbReference type="InterPro" id="IPR051090">
    <property type="entry name" value="Inositol_monoP_superfamily"/>
</dbReference>
<comment type="catalytic activity">
    <reaction evidence="7">
        <text>adenosine 2',5'-bisphosphate + H2O = AMP + phosphate</text>
        <dbReference type="Rhea" id="RHEA:77643"/>
        <dbReference type="ChEBI" id="CHEBI:15377"/>
        <dbReference type="ChEBI" id="CHEBI:43474"/>
        <dbReference type="ChEBI" id="CHEBI:194156"/>
        <dbReference type="ChEBI" id="CHEBI:456215"/>
        <dbReference type="EC" id="3.1.3.7"/>
    </reaction>
    <physiologicalReaction direction="left-to-right" evidence="7">
        <dbReference type="Rhea" id="RHEA:77644"/>
    </physiologicalReaction>
</comment>
<proteinExistence type="inferred from homology"/>
<dbReference type="OrthoDB" id="411145at2759"/>
<comment type="caution">
    <text evidence="11">The sequence shown here is derived from an EMBL/GenBank/DDBJ whole genome shotgun (WGS) entry which is preliminary data.</text>
</comment>
<keyword evidence="5 11" id="KW-0378">Hydrolase</keyword>
<dbReference type="PANTHER" id="PTHR43200">
    <property type="entry name" value="PHOSPHATASE"/>
    <property type="match status" value="1"/>
</dbReference>
<feature type="binding site" evidence="10">
    <location>
        <position position="277"/>
    </location>
    <ligand>
        <name>Mg(2+)</name>
        <dbReference type="ChEBI" id="CHEBI:18420"/>
        <label>1</label>
        <note>catalytic</note>
    </ligand>
</feature>
<dbReference type="GO" id="GO:0008441">
    <property type="term" value="F:3'(2'),5'-bisphosphate nucleotidase activity"/>
    <property type="evidence" value="ECO:0007669"/>
    <property type="project" value="UniProtKB-EC"/>
</dbReference>
<feature type="binding site" evidence="10">
    <location>
        <position position="71"/>
    </location>
    <ligand>
        <name>Mg(2+)</name>
        <dbReference type="ChEBI" id="CHEBI:18420"/>
        <label>1</label>
        <note>catalytic</note>
    </ligand>
</feature>
<dbReference type="Gene3D" id="3.40.190.80">
    <property type="match status" value="1"/>
</dbReference>
<comment type="cofactor">
    <cofactor evidence="1 10">
        <name>Mg(2+)</name>
        <dbReference type="ChEBI" id="CHEBI:18420"/>
    </cofactor>
</comment>
<evidence type="ECO:0000256" key="7">
    <source>
        <dbReference type="ARBA" id="ARBA00044466"/>
    </source>
</evidence>
<comment type="catalytic activity">
    <reaction evidence="8">
        <text>adenosine 3',5'-bisphosphate + H2O = AMP + phosphate</text>
        <dbReference type="Rhea" id="RHEA:10040"/>
        <dbReference type="ChEBI" id="CHEBI:15377"/>
        <dbReference type="ChEBI" id="CHEBI:43474"/>
        <dbReference type="ChEBI" id="CHEBI:58343"/>
        <dbReference type="ChEBI" id="CHEBI:456215"/>
        <dbReference type="EC" id="3.1.3.7"/>
    </reaction>
    <physiologicalReaction direction="left-to-right" evidence="8">
        <dbReference type="Rhea" id="RHEA:10041"/>
    </physiologicalReaction>
</comment>
<dbReference type="Gene3D" id="3.30.540.10">
    <property type="entry name" value="Fructose-1,6-Bisphosphatase, subunit A, domain 1"/>
    <property type="match status" value="1"/>
</dbReference>
<dbReference type="PROSITE" id="PS00630">
    <property type="entry name" value="IMP_2"/>
    <property type="match status" value="1"/>
</dbReference>
<evidence type="ECO:0000256" key="6">
    <source>
        <dbReference type="ARBA" id="ARBA00022842"/>
    </source>
</evidence>
<dbReference type="EC" id="3.1.3.7" evidence="3"/>
<protein>
    <recommendedName>
        <fullName evidence="3">3'(2'),5'-bisphosphate nucleotidase</fullName>
        <ecNumber evidence="3">3.1.3.7</ecNumber>
    </recommendedName>
</protein>
<evidence type="ECO:0000256" key="3">
    <source>
        <dbReference type="ARBA" id="ARBA00012633"/>
    </source>
</evidence>
<dbReference type="PRINTS" id="PR00377">
    <property type="entry name" value="IMPHPHTASES"/>
</dbReference>
<gene>
    <name evidence="11" type="primary">MET22</name>
    <name evidence="11" type="ORF">LPJ53_003194</name>
</gene>
<accession>A0A9W7Y2N0</accession>
<dbReference type="NCBIfam" id="TIGR01330">
    <property type="entry name" value="bisphos_HAL2"/>
    <property type="match status" value="1"/>
</dbReference>
<dbReference type="PROSITE" id="PS00629">
    <property type="entry name" value="IMP_1"/>
    <property type="match status" value="1"/>
</dbReference>
<comment type="catalytic activity">
    <reaction evidence="9">
        <text>3'-phosphoadenylyl sulfate + H2O = adenosine 5'-phosphosulfate + phosphate</text>
        <dbReference type="Rhea" id="RHEA:77639"/>
        <dbReference type="ChEBI" id="CHEBI:15377"/>
        <dbReference type="ChEBI" id="CHEBI:43474"/>
        <dbReference type="ChEBI" id="CHEBI:58243"/>
        <dbReference type="ChEBI" id="CHEBI:58339"/>
        <dbReference type="EC" id="3.1.3.7"/>
    </reaction>
    <physiologicalReaction direction="left-to-right" evidence="9">
        <dbReference type="Rhea" id="RHEA:77640"/>
    </physiologicalReaction>
</comment>
<evidence type="ECO:0000256" key="5">
    <source>
        <dbReference type="ARBA" id="ARBA00022801"/>
    </source>
</evidence>
<dbReference type="InterPro" id="IPR006239">
    <property type="entry name" value="DPNP"/>
</dbReference>
<reference evidence="11" key="1">
    <citation type="submission" date="2022-07" db="EMBL/GenBank/DDBJ databases">
        <title>Phylogenomic reconstructions and comparative analyses of Kickxellomycotina fungi.</title>
        <authorList>
            <person name="Reynolds N.K."/>
            <person name="Stajich J.E."/>
            <person name="Barry K."/>
            <person name="Grigoriev I.V."/>
            <person name="Crous P."/>
            <person name="Smith M.E."/>
        </authorList>
    </citation>
    <scope>NUCLEOTIDE SEQUENCE</scope>
    <source>
        <strain evidence="11">NBRC 32514</strain>
    </source>
</reference>
<evidence type="ECO:0000256" key="10">
    <source>
        <dbReference type="PIRSR" id="PIRSR600760-2"/>
    </source>
</evidence>
<dbReference type="GO" id="GO:0046872">
    <property type="term" value="F:metal ion binding"/>
    <property type="evidence" value="ECO:0007669"/>
    <property type="project" value="UniProtKB-KW"/>
</dbReference>
<evidence type="ECO:0000256" key="9">
    <source>
        <dbReference type="ARBA" id="ARBA00044484"/>
    </source>
</evidence>
<comment type="similarity">
    <text evidence="2">Belongs to the inositol monophosphatase superfamily.</text>
</comment>
<keyword evidence="12" id="KW-1185">Reference proteome</keyword>
<dbReference type="Pfam" id="PF00459">
    <property type="entry name" value="Inositol_P"/>
    <property type="match status" value="1"/>
</dbReference>
<feature type="binding site" evidence="10">
    <location>
        <position position="130"/>
    </location>
    <ligand>
        <name>Mg(2+)</name>
        <dbReference type="ChEBI" id="CHEBI:18420"/>
        <label>1</label>
        <note>catalytic</note>
    </ligand>
</feature>
<dbReference type="GO" id="GO:0046854">
    <property type="term" value="P:phosphatidylinositol phosphate biosynthetic process"/>
    <property type="evidence" value="ECO:0007669"/>
    <property type="project" value="InterPro"/>
</dbReference>
<dbReference type="SUPFAM" id="SSF56655">
    <property type="entry name" value="Carbohydrate phosphatase"/>
    <property type="match status" value="1"/>
</dbReference>
<dbReference type="PANTHER" id="PTHR43200:SF6">
    <property type="entry name" value="3'(2'),5'-BISPHOSPHATE NUCLEOTIDASE"/>
    <property type="match status" value="1"/>
</dbReference>
<feature type="binding site" evidence="10">
    <location>
        <position position="127"/>
    </location>
    <ligand>
        <name>Mg(2+)</name>
        <dbReference type="ChEBI" id="CHEBI:18420"/>
        <label>1</label>
        <note>catalytic</note>
    </ligand>
</feature>
<name>A0A9W7Y2N0_9FUNG</name>